<keyword evidence="4" id="KW-1185">Reference proteome</keyword>
<dbReference type="Proteomes" id="UP001347146">
    <property type="component" value="Unassembled WGS sequence"/>
</dbReference>
<dbReference type="Pfam" id="PF07287">
    <property type="entry name" value="AtuA"/>
    <property type="match status" value="1"/>
</dbReference>
<name>A0ABU7MAY0_9ACTN</name>
<reference evidence="3 4" key="1">
    <citation type="submission" date="2024-01" db="EMBL/GenBank/DDBJ databases">
        <title>Draft genome sequence of Gordonia sp. LSe1-13.</title>
        <authorList>
            <person name="Suphannarot A."/>
            <person name="Mingma R."/>
        </authorList>
    </citation>
    <scope>NUCLEOTIDE SEQUENCE [LARGE SCALE GENOMIC DNA]</scope>
    <source>
        <strain evidence="3 4">LSe1-13</strain>
    </source>
</reference>
<accession>A0ABU7MAY0</accession>
<dbReference type="EMBL" id="JAZDUF010000002">
    <property type="protein sequence ID" value="MEE3850257.1"/>
    <property type="molecule type" value="Genomic_DNA"/>
</dbReference>
<dbReference type="RefSeq" id="WP_330431931.1">
    <property type="nucleotide sequence ID" value="NZ_JAZDUF010000002.1"/>
</dbReference>
<dbReference type="PANTHER" id="PTHR47585:SF1">
    <property type="entry name" value="DUF1446 DOMAIN-CONTAINING PROTEIN"/>
    <property type="match status" value="1"/>
</dbReference>
<dbReference type="InterPro" id="IPR010839">
    <property type="entry name" value="AtuA_N"/>
</dbReference>
<gene>
    <name evidence="3" type="ORF">VZC37_07920</name>
</gene>
<dbReference type="Pfam" id="PF23544">
    <property type="entry name" value="AtuA_ferredoxin"/>
    <property type="match status" value="1"/>
</dbReference>
<sequence length="598" mass="63557">MAREPIRIANFSGYLGDRRTAIDEAMAGDRVDVLMGDYLAEITLAALSAAHQRNADRGYVDYFVDQVRPHLAAISERGIKVVTNAGGFHPAGLAAVLRDEIHSAGVDLRVAHVEGDNILTALPQLREQGHSLANLDTGEPLADWVATPFAANAYLGGWGVAAALGAGADIVICGRVTDASLTAGPAAWWHDWAPDDWDALAGAVLAGHVIECGAHAVGGNFSGFLDIANRTVPGFPIAEISADGSCVVTKHGRDGGEVTLDTVTAQIMYEIQGPVYLNPDVTVRLDDVRVTDDGPDRVRVSGASGAPPPPTTKVAIFGPVGFTVVNTVFVTSPHIEEKIAMIRDQLLLDMPDGVVVDLTQIGTAADDPESQWAATVALRVMATAPTADLIAGADLGRRLGSLYLQGIPGFYHDGAAGLHSAPRPRVDYWPGLLPLSALTHDAVLGDGRRIAAVVPPDTAYVAQPIHPEPHEAPLAERVTRAPLGVVAHARSGDKGGNSNVGVWTRDPRVWLWLRRYLTSDELRRLIPETKDLDIQRHEFPELQAVHFVLRGLLGTGGSSNTRVDQVGKAVGEYLRSRQVLIPDDLLADAADAAVEEIL</sequence>
<proteinExistence type="predicted"/>
<comment type="caution">
    <text evidence="3">The sequence shown here is derived from an EMBL/GenBank/DDBJ whole genome shotgun (WGS) entry which is preliminary data.</text>
</comment>
<feature type="domain" description="AtuA-like ferredoxin-fold" evidence="2">
    <location>
        <begin position="482"/>
        <end position="579"/>
    </location>
</feature>
<evidence type="ECO:0000313" key="3">
    <source>
        <dbReference type="EMBL" id="MEE3850257.1"/>
    </source>
</evidence>
<feature type="domain" description="Acyclic terpene utilisation N-terminal" evidence="1">
    <location>
        <begin position="6"/>
        <end position="442"/>
    </location>
</feature>
<dbReference type="InterPro" id="IPR056362">
    <property type="entry name" value="AtuA-like_ferredoxin_dom"/>
</dbReference>
<evidence type="ECO:0000313" key="4">
    <source>
        <dbReference type="Proteomes" id="UP001347146"/>
    </source>
</evidence>
<evidence type="ECO:0000259" key="1">
    <source>
        <dbReference type="Pfam" id="PF07287"/>
    </source>
</evidence>
<dbReference type="PANTHER" id="PTHR47585">
    <property type="match status" value="1"/>
</dbReference>
<evidence type="ECO:0000259" key="2">
    <source>
        <dbReference type="Pfam" id="PF23544"/>
    </source>
</evidence>
<protein>
    <submittedName>
        <fullName evidence="3">Acyclic terpene utilization AtuA family protein</fullName>
    </submittedName>
</protein>
<organism evidence="3 4">
    <name type="scientific">Gordonia sesuvii</name>
    <dbReference type="NCBI Taxonomy" id="3116777"/>
    <lineage>
        <taxon>Bacteria</taxon>
        <taxon>Bacillati</taxon>
        <taxon>Actinomycetota</taxon>
        <taxon>Actinomycetes</taxon>
        <taxon>Mycobacteriales</taxon>
        <taxon>Gordoniaceae</taxon>
        <taxon>Gordonia</taxon>
    </lineage>
</organism>